<evidence type="ECO:0000313" key="5">
    <source>
        <dbReference type="Proteomes" id="UP001396334"/>
    </source>
</evidence>
<dbReference type="EMBL" id="JBBPBN010000017">
    <property type="protein sequence ID" value="KAK9020211.1"/>
    <property type="molecule type" value="Genomic_DNA"/>
</dbReference>
<protein>
    <recommendedName>
        <fullName evidence="3">C2H2-type domain-containing protein</fullName>
    </recommendedName>
</protein>
<accession>A0ABR2S596</accession>
<sequence length="378" mass="41613">MAASRDGNMHGDQSNLIACRICDRVFTSRKDLFDHIEVHLLMDESETKRQLLLSHMSSTSHPPAPPTQQQDWMRPRLSSALSRTGHFPSTLPPREINTNPFSIGTNARTVDNQQSTVGPLPVSFQSTGNNSNPTLPRPREISSTPLSIGTNARTLDQQSTVRPLPVSFHLTGNNSNPTPPRPREININPFSIGTNVRTLYRQSTVGPLFVSVQSAENNPNPTLPRPREINTNPFSIGTNGRTSDQQSAVRPLPVSFQSTVNNSYPTPLRPREIYINPFSIGANARNLNQQLSVAVAPLPVSFQSTGIRNNSIPTQSTLVSTVPQTMTVQQSRVELFTRPFLHQLEARLLIDGMAAIVDRQIDANAGAQEELVDVTLKL</sequence>
<keyword evidence="1" id="KW-0862">Zinc</keyword>
<evidence type="ECO:0000313" key="4">
    <source>
        <dbReference type="EMBL" id="KAK9020211.1"/>
    </source>
</evidence>
<gene>
    <name evidence="4" type="ORF">V6N11_054701</name>
</gene>
<evidence type="ECO:0000259" key="3">
    <source>
        <dbReference type="PROSITE" id="PS50157"/>
    </source>
</evidence>
<evidence type="ECO:0000256" key="1">
    <source>
        <dbReference type="PROSITE-ProRule" id="PRU00042"/>
    </source>
</evidence>
<comment type="caution">
    <text evidence="4">The sequence shown here is derived from an EMBL/GenBank/DDBJ whole genome shotgun (WGS) entry which is preliminary data.</text>
</comment>
<dbReference type="SMART" id="SM00355">
    <property type="entry name" value="ZnF_C2H2"/>
    <property type="match status" value="1"/>
</dbReference>
<organism evidence="4 5">
    <name type="scientific">Hibiscus sabdariffa</name>
    <name type="common">roselle</name>
    <dbReference type="NCBI Taxonomy" id="183260"/>
    <lineage>
        <taxon>Eukaryota</taxon>
        <taxon>Viridiplantae</taxon>
        <taxon>Streptophyta</taxon>
        <taxon>Embryophyta</taxon>
        <taxon>Tracheophyta</taxon>
        <taxon>Spermatophyta</taxon>
        <taxon>Magnoliopsida</taxon>
        <taxon>eudicotyledons</taxon>
        <taxon>Gunneridae</taxon>
        <taxon>Pentapetalae</taxon>
        <taxon>rosids</taxon>
        <taxon>malvids</taxon>
        <taxon>Malvales</taxon>
        <taxon>Malvaceae</taxon>
        <taxon>Malvoideae</taxon>
        <taxon>Hibiscus</taxon>
    </lineage>
</organism>
<name>A0ABR2S596_9ROSI</name>
<dbReference type="PROSITE" id="PS50157">
    <property type="entry name" value="ZINC_FINGER_C2H2_2"/>
    <property type="match status" value="1"/>
</dbReference>
<dbReference type="InterPro" id="IPR013087">
    <property type="entry name" value="Znf_C2H2_type"/>
</dbReference>
<feature type="region of interest" description="Disordered" evidence="2">
    <location>
        <begin position="112"/>
        <end position="146"/>
    </location>
</feature>
<proteinExistence type="predicted"/>
<dbReference type="Proteomes" id="UP001396334">
    <property type="component" value="Unassembled WGS sequence"/>
</dbReference>
<reference evidence="4 5" key="1">
    <citation type="journal article" date="2024" name="G3 (Bethesda)">
        <title>Genome assembly of Hibiscus sabdariffa L. provides insights into metabolisms of medicinal natural products.</title>
        <authorList>
            <person name="Kim T."/>
        </authorList>
    </citation>
    <scope>NUCLEOTIDE SEQUENCE [LARGE SCALE GENOMIC DNA]</scope>
    <source>
        <strain evidence="4">TK-2024</strain>
        <tissue evidence="4">Old leaves</tissue>
    </source>
</reference>
<keyword evidence="1" id="KW-0479">Metal-binding</keyword>
<dbReference type="PROSITE" id="PS00028">
    <property type="entry name" value="ZINC_FINGER_C2H2_1"/>
    <property type="match status" value="1"/>
</dbReference>
<keyword evidence="5" id="KW-1185">Reference proteome</keyword>
<feature type="region of interest" description="Disordered" evidence="2">
    <location>
        <begin position="166"/>
        <end position="188"/>
    </location>
</feature>
<feature type="domain" description="C2H2-type" evidence="3">
    <location>
        <begin position="17"/>
        <end position="39"/>
    </location>
</feature>
<keyword evidence="1" id="KW-0863">Zinc-finger</keyword>
<feature type="compositionally biased region" description="Polar residues" evidence="2">
    <location>
        <begin position="112"/>
        <end position="134"/>
    </location>
</feature>
<evidence type="ECO:0000256" key="2">
    <source>
        <dbReference type="SAM" id="MobiDB-lite"/>
    </source>
</evidence>